<feature type="compositionally biased region" description="Pro residues" evidence="1">
    <location>
        <begin position="22"/>
        <end position="31"/>
    </location>
</feature>
<protein>
    <submittedName>
        <fullName evidence="2">Uncharacterized protein</fullName>
    </submittedName>
</protein>
<feature type="region of interest" description="Disordered" evidence="1">
    <location>
        <begin position="1"/>
        <end position="34"/>
    </location>
</feature>
<reference evidence="2 3" key="1">
    <citation type="submission" date="2018-10" db="EMBL/GenBank/DDBJ databases">
        <title>Robbsia sp. DHC34, isolated from soil.</title>
        <authorList>
            <person name="Gao Z.-H."/>
            <person name="Qiu L.-H."/>
        </authorList>
    </citation>
    <scope>NUCLEOTIDE SEQUENCE [LARGE SCALE GENOMIC DNA]</scope>
    <source>
        <strain evidence="2 3">DHC34</strain>
    </source>
</reference>
<evidence type="ECO:0000313" key="3">
    <source>
        <dbReference type="Proteomes" id="UP000270342"/>
    </source>
</evidence>
<name>A0A494YCH0_9BURK</name>
<organism evidence="2 3">
    <name type="scientific">Pararobbsia silviterrae</name>
    <dbReference type="NCBI Taxonomy" id="1792498"/>
    <lineage>
        <taxon>Bacteria</taxon>
        <taxon>Pseudomonadati</taxon>
        <taxon>Pseudomonadota</taxon>
        <taxon>Betaproteobacteria</taxon>
        <taxon>Burkholderiales</taxon>
        <taxon>Burkholderiaceae</taxon>
        <taxon>Pararobbsia</taxon>
    </lineage>
</organism>
<comment type="caution">
    <text evidence="2">The sequence shown here is derived from an EMBL/GenBank/DDBJ whole genome shotgun (WGS) entry which is preliminary data.</text>
</comment>
<dbReference type="AlphaFoldDB" id="A0A494YCH0"/>
<evidence type="ECO:0000313" key="2">
    <source>
        <dbReference type="EMBL" id="RKP58408.1"/>
    </source>
</evidence>
<feature type="compositionally biased region" description="Polar residues" evidence="1">
    <location>
        <begin position="1"/>
        <end position="10"/>
    </location>
</feature>
<evidence type="ECO:0000256" key="1">
    <source>
        <dbReference type="SAM" id="MobiDB-lite"/>
    </source>
</evidence>
<gene>
    <name evidence="2" type="ORF">D7S86_00090</name>
</gene>
<proteinExistence type="predicted"/>
<dbReference type="Proteomes" id="UP000270342">
    <property type="component" value="Unassembled WGS sequence"/>
</dbReference>
<accession>A0A494YCH0</accession>
<sequence length="99" mass="11116">MSPTSLSVLETETRHPRLGTPHPAPRTPHPAPRVERSAHAIRVAIEPVRPAVHAVRPTSIVVRGRPLYADHHAFFDRERPWPCCSICFSTRTGPCSLRR</sequence>
<dbReference type="EMBL" id="RBZU01000001">
    <property type="protein sequence ID" value="RKP58408.1"/>
    <property type="molecule type" value="Genomic_DNA"/>
</dbReference>
<keyword evidence="3" id="KW-1185">Reference proteome</keyword>